<evidence type="ECO:0000313" key="1">
    <source>
        <dbReference type="EMBL" id="MDN5202462.1"/>
    </source>
</evidence>
<proteinExistence type="predicted"/>
<reference evidence="1" key="1">
    <citation type="submission" date="2023-06" db="EMBL/GenBank/DDBJ databases">
        <title>Genomic of Parafulvivirga corallium.</title>
        <authorList>
            <person name="Wang G."/>
        </authorList>
    </citation>
    <scope>NUCLEOTIDE SEQUENCE</scope>
    <source>
        <strain evidence="1">BMA10</strain>
    </source>
</reference>
<organism evidence="1 2">
    <name type="scientific">Splendidivirga corallicola</name>
    <dbReference type="NCBI Taxonomy" id="3051826"/>
    <lineage>
        <taxon>Bacteria</taxon>
        <taxon>Pseudomonadati</taxon>
        <taxon>Bacteroidota</taxon>
        <taxon>Cytophagia</taxon>
        <taxon>Cytophagales</taxon>
        <taxon>Splendidivirgaceae</taxon>
        <taxon>Splendidivirga</taxon>
    </lineage>
</organism>
<dbReference type="EMBL" id="JAUJEA010000004">
    <property type="protein sequence ID" value="MDN5202462.1"/>
    <property type="molecule type" value="Genomic_DNA"/>
</dbReference>
<dbReference type="RefSeq" id="WP_346752486.1">
    <property type="nucleotide sequence ID" value="NZ_JAUJEA010000004.1"/>
</dbReference>
<comment type="caution">
    <text evidence="1">The sequence shown here is derived from an EMBL/GenBank/DDBJ whole genome shotgun (WGS) entry which is preliminary data.</text>
</comment>
<evidence type="ECO:0000313" key="2">
    <source>
        <dbReference type="Proteomes" id="UP001172082"/>
    </source>
</evidence>
<sequence>MNDGKAKVELFLPDGTAEGLREKIGPSDFKVFHQQLLSLIDDIHVEVQKNFQENTWSSISRFLKCGFI</sequence>
<keyword evidence="2" id="KW-1185">Reference proteome</keyword>
<dbReference type="Proteomes" id="UP001172082">
    <property type="component" value="Unassembled WGS sequence"/>
</dbReference>
<gene>
    <name evidence="1" type="ORF">QQ008_13835</name>
</gene>
<accession>A0ABT8KP08</accession>
<name>A0ABT8KP08_9BACT</name>
<protein>
    <submittedName>
        <fullName evidence="1">Uncharacterized protein</fullName>
    </submittedName>
</protein>